<dbReference type="KEGG" id="htl:HPTL_0842"/>
<reference evidence="1 2" key="1">
    <citation type="submission" date="2018-04" db="EMBL/GenBank/DDBJ databases">
        <title>Complete genome sequence of Hydrogenophilus thermoluteolus TH-1.</title>
        <authorList>
            <person name="Arai H."/>
        </authorList>
    </citation>
    <scope>NUCLEOTIDE SEQUENCE [LARGE SCALE GENOMIC DNA]</scope>
    <source>
        <strain evidence="1 2">TH-1</strain>
    </source>
</reference>
<sequence>MSLVENGTRRVIDGVERVYYDGYWVKTYPIPKDELWARKTLIRDLTRRLFNHVEHGLNVPGKRLEEARAAFESETDPQKKRVKGAMLAGALFNRATDIFTHLVELQEQGVQISSSNELMRECGNCLREALALGRLVLHRSGEEGIDELWGEPFRAFSVPIADFYETRYLKIAWTMRDIDRIVDTMVRTIGTHPFFQGLTAHLHRLATAAKVKVETLRTDPEIFEVWSEFVVASENVLHYKPRLNHPPSRDELLLIADGERLVRDGQALISHITRARTPMPKSTEQFLERCEHFASGQLQITTHHLIVGDRATAPFSLAAVPQPASAVTASVGSPLGGPGTVDHATA</sequence>
<dbReference type="RefSeq" id="WP_197713780.1">
    <property type="nucleotide sequence ID" value="NZ_AP018558.1"/>
</dbReference>
<organism evidence="1 2">
    <name type="scientific">Hydrogenophilus thermoluteolus</name>
    <name type="common">Pseudomonas hydrogenothermophila</name>
    <dbReference type="NCBI Taxonomy" id="297"/>
    <lineage>
        <taxon>Bacteria</taxon>
        <taxon>Pseudomonadati</taxon>
        <taxon>Pseudomonadota</taxon>
        <taxon>Hydrogenophilia</taxon>
        <taxon>Hydrogenophilales</taxon>
        <taxon>Hydrogenophilaceae</taxon>
        <taxon>Hydrogenophilus</taxon>
    </lineage>
</organism>
<dbReference type="AlphaFoldDB" id="A0A2Z6DXD3"/>
<accession>A0A2Z6DXD3</accession>
<gene>
    <name evidence="1" type="ORF">HPTL_0842</name>
</gene>
<name>A0A2Z6DXD3_HYDTE</name>
<proteinExistence type="predicted"/>
<dbReference type="Proteomes" id="UP000262004">
    <property type="component" value="Chromosome"/>
</dbReference>
<evidence type="ECO:0000313" key="2">
    <source>
        <dbReference type="Proteomes" id="UP000262004"/>
    </source>
</evidence>
<protein>
    <submittedName>
        <fullName evidence="1">Uncharacterized protein</fullName>
    </submittedName>
</protein>
<keyword evidence="2" id="KW-1185">Reference proteome</keyword>
<dbReference type="EMBL" id="AP018558">
    <property type="protein sequence ID" value="BBD77110.1"/>
    <property type="molecule type" value="Genomic_DNA"/>
</dbReference>
<evidence type="ECO:0000313" key="1">
    <source>
        <dbReference type="EMBL" id="BBD77110.1"/>
    </source>
</evidence>